<dbReference type="PANTHER" id="PTHR38590:SF1">
    <property type="entry name" value="BLL0828 PROTEIN"/>
    <property type="match status" value="1"/>
</dbReference>
<dbReference type="Gene3D" id="3.40.960.10">
    <property type="entry name" value="VSR Endonuclease"/>
    <property type="match status" value="1"/>
</dbReference>
<organism evidence="2 3">
    <name type="scientific">Chryseobacterium camelliae</name>
    <dbReference type="NCBI Taxonomy" id="1265445"/>
    <lineage>
        <taxon>Bacteria</taxon>
        <taxon>Pseudomonadati</taxon>
        <taxon>Bacteroidota</taxon>
        <taxon>Flavobacteriia</taxon>
        <taxon>Flavobacteriales</taxon>
        <taxon>Weeksellaceae</taxon>
        <taxon>Chryseobacterium group</taxon>
        <taxon>Chryseobacterium</taxon>
    </lineage>
</organism>
<keyword evidence="3" id="KW-1185">Reference proteome</keyword>
<evidence type="ECO:0000313" key="2">
    <source>
        <dbReference type="EMBL" id="WBV61184.1"/>
    </source>
</evidence>
<evidence type="ECO:0000313" key="3">
    <source>
        <dbReference type="Proteomes" id="UP001210978"/>
    </source>
</evidence>
<dbReference type="InterPro" id="IPR011335">
    <property type="entry name" value="Restrct_endonuc-II-like"/>
</dbReference>
<keyword evidence="2" id="KW-0540">Nuclease</keyword>
<name>A0ABY7QPQ7_9FLAO</name>
<dbReference type="Proteomes" id="UP001210978">
    <property type="component" value="Chromosome"/>
</dbReference>
<keyword evidence="2" id="KW-0255">Endonuclease</keyword>
<protein>
    <submittedName>
        <fullName evidence="2">Endonuclease domain-containing protein</fullName>
    </submittedName>
</protein>
<dbReference type="SUPFAM" id="SSF52980">
    <property type="entry name" value="Restriction endonuclease-like"/>
    <property type="match status" value="1"/>
</dbReference>
<reference evidence="2 3" key="1">
    <citation type="submission" date="2023-01" db="EMBL/GenBank/DDBJ databases">
        <title>Complete genome of Chryseobacterium camelliae VAN22-5A.</title>
        <authorList>
            <person name="Zong G."/>
            <person name="Cao G."/>
        </authorList>
    </citation>
    <scope>NUCLEOTIDE SEQUENCE [LARGE SCALE GENOMIC DNA]</scope>
    <source>
        <strain evidence="2 3">VAN22-5A</strain>
    </source>
</reference>
<gene>
    <name evidence="2" type="ORF">PFY12_03460</name>
</gene>
<evidence type="ECO:0000259" key="1">
    <source>
        <dbReference type="Pfam" id="PF04480"/>
    </source>
</evidence>
<dbReference type="PANTHER" id="PTHR38590">
    <property type="entry name" value="BLL0828 PROTEIN"/>
    <property type="match status" value="1"/>
</dbReference>
<dbReference type="InterPro" id="IPR047216">
    <property type="entry name" value="Endonuclease_DUF559_bact"/>
</dbReference>
<proteinExistence type="predicted"/>
<feature type="domain" description="DUF559" evidence="1">
    <location>
        <begin position="35"/>
        <end position="129"/>
    </location>
</feature>
<sequence>MKEILTLINEISIYKNYIEGLPYNPRLKRLLNGKRKAGILSEVLFWKKVRAGSFHRIDFDRQRIIGNYIVDFYVKTLGLVIEIDGWSHDVKESYDLERQKYLESFGLYVFRITDFDIKNNLGVVMKELEDFIIEHYAHR</sequence>
<dbReference type="Pfam" id="PF04480">
    <property type="entry name" value="DUF559"/>
    <property type="match status" value="1"/>
</dbReference>
<dbReference type="EMBL" id="CP115859">
    <property type="protein sequence ID" value="WBV61184.1"/>
    <property type="molecule type" value="Genomic_DNA"/>
</dbReference>
<accession>A0ABY7QPQ7</accession>
<dbReference type="GO" id="GO:0004519">
    <property type="term" value="F:endonuclease activity"/>
    <property type="evidence" value="ECO:0007669"/>
    <property type="project" value="UniProtKB-KW"/>
</dbReference>
<keyword evidence="2" id="KW-0378">Hydrolase</keyword>
<dbReference type="CDD" id="cd01038">
    <property type="entry name" value="Endonuclease_DUF559"/>
    <property type="match status" value="1"/>
</dbReference>
<dbReference type="InterPro" id="IPR007569">
    <property type="entry name" value="DUF559"/>
</dbReference>
<dbReference type="RefSeq" id="WP_271149482.1">
    <property type="nucleotide sequence ID" value="NZ_CP115859.1"/>
</dbReference>